<sequence length="163" mass="18313">MVAQLPLRALCRTPRAGAPRTVPQARDNSNSALRLDYANLFFKRIYLVTNIQTTLVIVSDVKIAEDGRIYDYITRHCRPPTACGLSPRTKDGVQECCVLSKSRFLDDRHGAQTGTLFSSSVQSPEPFRIRINNETMAMFLRKCNDNSGDVCSAFSRPRPFDII</sequence>
<dbReference type="EMBL" id="BGZK01001355">
    <property type="protein sequence ID" value="GBP77962.1"/>
    <property type="molecule type" value="Genomic_DNA"/>
</dbReference>
<comment type="caution">
    <text evidence="1">The sequence shown here is derived from an EMBL/GenBank/DDBJ whole genome shotgun (WGS) entry which is preliminary data.</text>
</comment>
<organism evidence="1 2">
    <name type="scientific">Eumeta variegata</name>
    <name type="common">Bagworm moth</name>
    <name type="synonym">Eumeta japonica</name>
    <dbReference type="NCBI Taxonomy" id="151549"/>
    <lineage>
        <taxon>Eukaryota</taxon>
        <taxon>Metazoa</taxon>
        <taxon>Ecdysozoa</taxon>
        <taxon>Arthropoda</taxon>
        <taxon>Hexapoda</taxon>
        <taxon>Insecta</taxon>
        <taxon>Pterygota</taxon>
        <taxon>Neoptera</taxon>
        <taxon>Endopterygota</taxon>
        <taxon>Lepidoptera</taxon>
        <taxon>Glossata</taxon>
        <taxon>Ditrysia</taxon>
        <taxon>Tineoidea</taxon>
        <taxon>Psychidae</taxon>
        <taxon>Oiketicinae</taxon>
        <taxon>Eumeta</taxon>
    </lineage>
</organism>
<dbReference type="Proteomes" id="UP000299102">
    <property type="component" value="Unassembled WGS sequence"/>
</dbReference>
<dbReference type="AlphaFoldDB" id="A0A4C1YSX0"/>
<gene>
    <name evidence="1" type="ORF">EVAR_83210_1</name>
</gene>
<evidence type="ECO:0000313" key="2">
    <source>
        <dbReference type="Proteomes" id="UP000299102"/>
    </source>
</evidence>
<accession>A0A4C1YSX0</accession>
<keyword evidence="2" id="KW-1185">Reference proteome</keyword>
<reference evidence="1 2" key="1">
    <citation type="journal article" date="2019" name="Commun. Biol.">
        <title>The bagworm genome reveals a unique fibroin gene that provides high tensile strength.</title>
        <authorList>
            <person name="Kono N."/>
            <person name="Nakamura H."/>
            <person name="Ohtoshi R."/>
            <person name="Tomita M."/>
            <person name="Numata K."/>
            <person name="Arakawa K."/>
        </authorList>
    </citation>
    <scope>NUCLEOTIDE SEQUENCE [LARGE SCALE GENOMIC DNA]</scope>
</reference>
<protein>
    <submittedName>
        <fullName evidence="1">Uncharacterized protein</fullName>
    </submittedName>
</protein>
<name>A0A4C1YSX0_EUMVA</name>
<proteinExistence type="predicted"/>
<evidence type="ECO:0000313" key="1">
    <source>
        <dbReference type="EMBL" id="GBP77962.1"/>
    </source>
</evidence>